<evidence type="ECO:0000313" key="5">
    <source>
        <dbReference type="Proteomes" id="UP000305730"/>
    </source>
</evidence>
<dbReference type="InterPro" id="IPR019494">
    <property type="entry name" value="FIST_C"/>
</dbReference>
<dbReference type="PANTHER" id="PTHR40252">
    <property type="entry name" value="BLR0328 PROTEIN"/>
    <property type="match status" value="1"/>
</dbReference>
<feature type="domain" description="FIST" evidence="1">
    <location>
        <begin position="22"/>
        <end position="213"/>
    </location>
</feature>
<dbReference type="SMART" id="SM00897">
    <property type="entry name" value="FIST"/>
    <property type="match status" value="1"/>
</dbReference>
<gene>
    <name evidence="4" type="ORF">CWB96_02320</name>
    <name evidence="3" type="ORF">CWB97_09200</name>
</gene>
<reference evidence="4 6" key="1">
    <citation type="submission" date="2017-12" db="EMBL/GenBank/DDBJ databases">
        <authorList>
            <person name="Paulsen S."/>
            <person name="Gram L.K."/>
        </authorList>
    </citation>
    <scope>NUCLEOTIDE SEQUENCE [LARGE SCALE GENOMIC DNA]</scope>
    <source>
        <strain evidence="4 6">S2231</strain>
        <strain evidence="3">S2233</strain>
    </source>
</reference>
<keyword evidence="5" id="KW-1185">Reference proteome</keyword>
<evidence type="ECO:0000313" key="4">
    <source>
        <dbReference type="EMBL" id="TMP62189.1"/>
    </source>
</evidence>
<evidence type="ECO:0008006" key="7">
    <source>
        <dbReference type="Google" id="ProtNLM"/>
    </source>
</evidence>
<dbReference type="InterPro" id="IPR013702">
    <property type="entry name" value="FIST_domain_N"/>
</dbReference>
<dbReference type="AlphaFoldDB" id="A0A5S3XVS6"/>
<evidence type="ECO:0000259" key="1">
    <source>
        <dbReference type="SMART" id="SM00897"/>
    </source>
</evidence>
<organism evidence="4 6">
    <name type="scientific">Pseudoalteromonas citrea</name>
    <dbReference type="NCBI Taxonomy" id="43655"/>
    <lineage>
        <taxon>Bacteria</taxon>
        <taxon>Pseudomonadati</taxon>
        <taxon>Pseudomonadota</taxon>
        <taxon>Gammaproteobacteria</taxon>
        <taxon>Alteromonadales</taxon>
        <taxon>Pseudoalteromonadaceae</taxon>
        <taxon>Pseudoalteromonas</taxon>
    </lineage>
</organism>
<comment type="caution">
    <text evidence="4">The sequence shown here is derived from an EMBL/GenBank/DDBJ whole genome shotgun (WGS) entry which is preliminary data.</text>
</comment>
<dbReference type="Pfam" id="PF10442">
    <property type="entry name" value="FIST_C"/>
    <property type="match status" value="1"/>
</dbReference>
<dbReference type="EMBL" id="PNCL01000010">
    <property type="protein sequence ID" value="TMP62189.1"/>
    <property type="molecule type" value="Genomic_DNA"/>
</dbReference>
<protein>
    <recommendedName>
        <fullName evidence="7">Histidine kinase</fullName>
    </recommendedName>
</protein>
<dbReference type="RefSeq" id="WP_138596680.1">
    <property type="nucleotide sequence ID" value="NZ_PNCK01000030.1"/>
</dbReference>
<sequence length="372" mass="40758">METEQYIYHKSQWIKEPVLNERVQLVTVFFSLEERNCNELKRLKDYFPNAKIVGCSSAGDIAADQLFDDAMVITAFSFSNTRVAIYSDAVQETAVSEFCESAASALQKTDLKWLLVISDGHVINGSDLAAHLDHSFDDNVIITGGLAGDGERFSSTSLFNNQFLEEGAVILCGFYSDTLKVSHASVGGWDPFGPKREITQANGNRLYALDGEPAITLYKQYLGPYANDLPASALRFPLQVTHPETGRKVIRTILDIDYEDNSMVFAGDMPHQGYAQLMKANFDRLVDGAGTAVMKSLESAHGESGVALLISCVGRKLVLGPRVEEELEAITIKLASGFKCMGFYSYGELAPDVHGGPCLLHNQTMTITLVSE</sequence>
<reference evidence="6" key="2">
    <citation type="submission" date="2019-06" db="EMBL/GenBank/DDBJ databases">
        <title>Co-occurence of chitin degradation, pigmentation and bioactivity in marine Pseudoalteromonas.</title>
        <authorList>
            <person name="Sonnenschein E.C."/>
            <person name="Bech P.K."/>
        </authorList>
    </citation>
    <scope>NUCLEOTIDE SEQUENCE [LARGE SCALE GENOMIC DNA]</scope>
    <source>
        <strain evidence="6">S2231</strain>
        <strain evidence="3">S2233</strain>
    </source>
</reference>
<dbReference type="OrthoDB" id="9770435at2"/>
<feature type="domain" description="FIST C-domain" evidence="2">
    <location>
        <begin position="214"/>
        <end position="352"/>
    </location>
</feature>
<dbReference type="PANTHER" id="PTHR40252:SF2">
    <property type="entry name" value="BLR0328 PROTEIN"/>
    <property type="match status" value="1"/>
</dbReference>
<reference evidence="4" key="3">
    <citation type="submission" date="2019-09" db="EMBL/GenBank/DDBJ databases">
        <title>Co-occurence of chitin degradation, pigmentation and bioactivity in marine Pseudoalteromonas.</title>
        <authorList>
            <person name="Sonnenschein E.C."/>
            <person name="Bech P.K."/>
        </authorList>
    </citation>
    <scope>NUCLEOTIDE SEQUENCE</scope>
    <source>
        <strain evidence="4">S2231</strain>
        <strain evidence="5">S2233</strain>
    </source>
</reference>
<dbReference type="Proteomes" id="UP000307706">
    <property type="component" value="Unassembled WGS sequence"/>
</dbReference>
<dbReference type="Pfam" id="PF08495">
    <property type="entry name" value="FIST"/>
    <property type="match status" value="1"/>
</dbReference>
<evidence type="ECO:0000313" key="3">
    <source>
        <dbReference type="EMBL" id="TMP43412.1"/>
    </source>
</evidence>
<proteinExistence type="predicted"/>
<dbReference type="Proteomes" id="UP000305730">
    <property type="component" value="Unassembled WGS sequence"/>
</dbReference>
<accession>A0A5S3XVS6</accession>
<dbReference type="SMART" id="SM01204">
    <property type="entry name" value="FIST_C"/>
    <property type="match status" value="1"/>
</dbReference>
<dbReference type="EMBL" id="PNCK01000030">
    <property type="protein sequence ID" value="TMP43412.1"/>
    <property type="molecule type" value="Genomic_DNA"/>
</dbReference>
<name>A0A5S3XVS6_9GAMM</name>
<evidence type="ECO:0000259" key="2">
    <source>
        <dbReference type="SMART" id="SM01204"/>
    </source>
</evidence>
<evidence type="ECO:0000313" key="6">
    <source>
        <dbReference type="Proteomes" id="UP000307706"/>
    </source>
</evidence>